<dbReference type="InterPro" id="IPR024655">
    <property type="entry name" value="Asl1_glyco_hydro_catalytic"/>
</dbReference>
<proteinExistence type="predicted"/>
<dbReference type="PANTHER" id="PTHR34154">
    <property type="entry name" value="ALKALI-SENSITIVE LINKAGE PROTEIN 1"/>
    <property type="match status" value="1"/>
</dbReference>
<dbReference type="PANTHER" id="PTHR34154:SF3">
    <property type="entry name" value="ALKALI-SENSITIVE LINKAGE PROTEIN 1"/>
    <property type="match status" value="1"/>
</dbReference>
<sequence>MGLKPTCQTTTIPAPATITRPRPPPRTSAPTTSSSEPTSTPTSTTPTSTSTTSATPSTSSTSSSASIPIPKTAPGKRGLAYNDPRLTQPFSGPDSPVSWAYNWFSMPYSNGQPSTGFNPALEFVPILWSNAPGATSVWAANVKSCISKYGTAAVLAFNEPDQCGNGGSCIQVPDAVSAY</sequence>
<dbReference type="AlphaFoldDB" id="A0A1W5D0A0"/>
<keyword evidence="4" id="KW-1185">Reference proteome</keyword>
<keyword evidence="3" id="KW-0378">Hydrolase</keyword>
<dbReference type="Pfam" id="PF11790">
    <property type="entry name" value="Glyco_hydro_cc"/>
    <property type="match status" value="1"/>
</dbReference>
<evidence type="ECO:0000259" key="2">
    <source>
        <dbReference type="Pfam" id="PF11790"/>
    </source>
</evidence>
<dbReference type="InterPro" id="IPR053183">
    <property type="entry name" value="ASL1"/>
</dbReference>
<dbReference type="GO" id="GO:0071966">
    <property type="term" value="P:fungal-type cell wall polysaccharide metabolic process"/>
    <property type="evidence" value="ECO:0007669"/>
    <property type="project" value="TreeGrafter"/>
</dbReference>
<feature type="compositionally biased region" description="Low complexity" evidence="1">
    <location>
        <begin position="28"/>
        <end position="73"/>
    </location>
</feature>
<evidence type="ECO:0000313" key="3">
    <source>
        <dbReference type="EMBL" id="SLM36435.1"/>
    </source>
</evidence>
<feature type="domain" description="Asl1-like glycosyl hydrolase catalytic" evidence="2">
    <location>
        <begin position="78"/>
        <end position="179"/>
    </location>
</feature>
<dbReference type="EMBL" id="FWEW01001082">
    <property type="protein sequence ID" value="SLM36435.1"/>
    <property type="molecule type" value="Genomic_DNA"/>
</dbReference>
<feature type="region of interest" description="Disordered" evidence="1">
    <location>
        <begin position="1"/>
        <end position="92"/>
    </location>
</feature>
<name>A0A1W5D0A0_9LECA</name>
<dbReference type="Proteomes" id="UP000192927">
    <property type="component" value="Unassembled WGS sequence"/>
</dbReference>
<reference evidence="4" key="1">
    <citation type="submission" date="2017-03" db="EMBL/GenBank/DDBJ databases">
        <authorList>
            <person name="Sharma R."/>
            <person name="Thines M."/>
        </authorList>
    </citation>
    <scope>NUCLEOTIDE SEQUENCE [LARGE SCALE GENOMIC DNA]</scope>
</reference>
<evidence type="ECO:0000256" key="1">
    <source>
        <dbReference type="SAM" id="MobiDB-lite"/>
    </source>
</evidence>
<evidence type="ECO:0000313" key="4">
    <source>
        <dbReference type="Proteomes" id="UP000192927"/>
    </source>
</evidence>
<protein>
    <submittedName>
        <fullName evidence="3">Uncharacterized protein family, glycosyl hydrolase catalytic domain</fullName>
    </submittedName>
</protein>
<feature type="compositionally biased region" description="Low complexity" evidence="1">
    <location>
        <begin position="9"/>
        <end position="20"/>
    </location>
</feature>
<dbReference type="GO" id="GO:0009277">
    <property type="term" value="C:fungal-type cell wall"/>
    <property type="evidence" value="ECO:0007669"/>
    <property type="project" value="TreeGrafter"/>
</dbReference>
<organism evidence="3 4">
    <name type="scientific">Lasallia pustulata</name>
    <dbReference type="NCBI Taxonomy" id="136370"/>
    <lineage>
        <taxon>Eukaryota</taxon>
        <taxon>Fungi</taxon>
        <taxon>Dikarya</taxon>
        <taxon>Ascomycota</taxon>
        <taxon>Pezizomycotina</taxon>
        <taxon>Lecanoromycetes</taxon>
        <taxon>OSLEUM clade</taxon>
        <taxon>Umbilicariomycetidae</taxon>
        <taxon>Umbilicariales</taxon>
        <taxon>Umbilicariaceae</taxon>
        <taxon>Lasallia</taxon>
    </lineage>
</organism>
<accession>A0A1W5D0A0</accession>
<dbReference type="GO" id="GO:0016787">
    <property type="term" value="F:hydrolase activity"/>
    <property type="evidence" value="ECO:0007669"/>
    <property type="project" value="UniProtKB-KW"/>
</dbReference>